<feature type="compositionally biased region" description="Basic and acidic residues" evidence="1">
    <location>
        <begin position="1"/>
        <end position="20"/>
    </location>
</feature>
<feature type="compositionally biased region" description="Basic and acidic residues" evidence="1">
    <location>
        <begin position="721"/>
        <end position="752"/>
    </location>
</feature>
<feature type="compositionally biased region" description="Low complexity" evidence="1">
    <location>
        <begin position="141"/>
        <end position="153"/>
    </location>
</feature>
<feature type="compositionally biased region" description="Acidic residues" evidence="1">
    <location>
        <begin position="447"/>
        <end position="471"/>
    </location>
</feature>
<feature type="compositionally biased region" description="Polar residues" evidence="1">
    <location>
        <begin position="258"/>
        <end position="270"/>
    </location>
</feature>
<protein>
    <submittedName>
        <fullName evidence="2">Uncharacterized protein</fullName>
    </submittedName>
</protein>
<feature type="region of interest" description="Disordered" evidence="1">
    <location>
        <begin position="595"/>
        <end position="618"/>
    </location>
</feature>
<comment type="caution">
    <text evidence="2">The sequence shown here is derived from an EMBL/GenBank/DDBJ whole genome shotgun (WGS) entry which is preliminary data.</text>
</comment>
<feature type="compositionally biased region" description="Basic and acidic residues" evidence="1">
    <location>
        <begin position="473"/>
        <end position="492"/>
    </location>
</feature>
<feature type="compositionally biased region" description="Acidic residues" evidence="1">
    <location>
        <begin position="160"/>
        <end position="171"/>
    </location>
</feature>
<dbReference type="AlphaFoldDB" id="A0A9W7B1X6"/>
<name>A0A9W7B1X6_9STRA</name>
<organism evidence="2 3">
    <name type="scientific">Triparma laevis f. longispina</name>
    <dbReference type="NCBI Taxonomy" id="1714387"/>
    <lineage>
        <taxon>Eukaryota</taxon>
        <taxon>Sar</taxon>
        <taxon>Stramenopiles</taxon>
        <taxon>Ochrophyta</taxon>
        <taxon>Bolidophyceae</taxon>
        <taxon>Parmales</taxon>
        <taxon>Triparmaceae</taxon>
        <taxon>Triparma</taxon>
    </lineage>
</organism>
<feature type="compositionally biased region" description="Polar residues" evidence="1">
    <location>
        <begin position="221"/>
        <end position="237"/>
    </location>
</feature>
<dbReference type="Proteomes" id="UP001165122">
    <property type="component" value="Unassembled WGS sequence"/>
</dbReference>
<feature type="compositionally biased region" description="Acidic residues" evidence="1">
    <location>
        <begin position="675"/>
        <end position="688"/>
    </location>
</feature>
<keyword evidence="3" id="KW-1185">Reference proteome</keyword>
<feature type="region of interest" description="Disordered" evidence="1">
    <location>
        <begin position="433"/>
        <end position="546"/>
    </location>
</feature>
<feature type="region of interest" description="Disordered" evidence="1">
    <location>
        <begin position="996"/>
        <end position="1023"/>
    </location>
</feature>
<dbReference type="EMBL" id="BRXW01000919">
    <property type="protein sequence ID" value="GMH79597.1"/>
    <property type="molecule type" value="Genomic_DNA"/>
</dbReference>
<accession>A0A9W7B1X6</accession>
<evidence type="ECO:0000313" key="2">
    <source>
        <dbReference type="EMBL" id="GMH79597.1"/>
    </source>
</evidence>
<dbReference type="OrthoDB" id="10424495at2759"/>
<feature type="compositionally biased region" description="Basic and acidic residues" evidence="1">
    <location>
        <begin position="891"/>
        <end position="903"/>
    </location>
</feature>
<feature type="region of interest" description="Disordered" evidence="1">
    <location>
        <begin position="648"/>
        <end position="783"/>
    </location>
</feature>
<feature type="compositionally biased region" description="Low complexity" evidence="1">
    <location>
        <begin position="32"/>
        <end position="43"/>
    </location>
</feature>
<feature type="region of interest" description="Disordered" evidence="1">
    <location>
        <begin position="891"/>
        <end position="939"/>
    </location>
</feature>
<feature type="compositionally biased region" description="Polar residues" evidence="1">
    <location>
        <begin position="108"/>
        <end position="119"/>
    </location>
</feature>
<feature type="region of interest" description="Disordered" evidence="1">
    <location>
        <begin position="1"/>
        <end position="270"/>
    </location>
</feature>
<feature type="compositionally biased region" description="Basic residues" evidence="1">
    <location>
        <begin position="360"/>
        <end position="370"/>
    </location>
</feature>
<feature type="region of interest" description="Disordered" evidence="1">
    <location>
        <begin position="345"/>
        <end position="418"/>
    </location>
</feature>
<feature type="compositionally biased region" description="Gly residues" evidence="1">
    <location>
        <begin position="999"/>
        <end position="1019"/>
    </location>
</feature>
<reference evidence="3" key="1">
    <citation type="journal article" date="2023" name="Commun. Biol.">
        <title>Genome analysis of Parmales, the sister group of diatoms, reveals the evolutionary specialization of diatoms from phago-mixotrophs to photoautotrophs.</title>
        <authorList>
            <person name="Ban H."/>
            <person name="Sato S."/>
            <person name="Yoshikawa S."/>
            <person name="Yamada K."/>
            <person name="Nakamura Y."/>
            <person name="Ichinomiya M."/>
            <person name="Sato N."/>
            <person name="Blanc-Mathieu R."/>
            <person name="Endo H."/>
            <person name="Kuwata A."/>
            <person name="Ogata H."/>
        </authorList>
    </citation>
    <scope>NUCLEOTIDE SEQUENCE [LARGE SCALE GENOMIC DNA]</scope>
    <source>
        <strain evidence="3">NIES 3700</strain>
    </source>
</reference>
<gene>
    <name evidence="2" type="ORF">TrLO_g6268</name>
</gene>
<feature type="compositionally biased region" description="Basic and acidic residues" evidence="1">
    <location>
        <begin position="913"/>
        <end position="923"/>
    </location>
</feature>
<feature type="compositionally biased region" description="Polar residues" evidence="1">
    <location>
        <begin position="63"/>
        <end position="75"/>
    </location>
</feature>
<sequence length="1046" mass="114296">MMRRFREGKPSSRQEREEARQNGQIKEMWFTSSSAPAHPARSSYDQDTEILGALESSVRHSNDYPSSTRSNTQPSRHSKSSMDVDDMIEADISRLAQQGRSSYDRDNNNQSNLTYSSPKSPAEVSKTVPNVPRFRYMPTGVPVSRSNPSRNPPQNHYESEDSDEFDSDDSGENERGGRYGSQNVGGFHESLRLATFRGGSESEEEESPAPMPRANLARLPSHSQQEADSLSVDSSNTLREKDSPRPNENLLARPNRPQYKSYSSNGGSTAAAITSDMAGLAESLQVKLDGIGSSSNLAFGGGSSLRMSYEAYEAGDLPFTIQQVTQNLENQLFTFNKIYVEDHVSEEEEEEGGEEEGTPKKKKKKKKKKKEEKEDEGDKKKKKKKKRREDDELNAQLSGGATASDLAPYATSITDTSALSPLSRAKALMSMMEGGAPVKVEGKEGGEGGEGDDASAYDSDSDSDSDEDSLDEALAKSEFKKNEQDEKKRRENGEEEDGSYDEQNMATYDNAEGDVRGSNPNFPYISGGGWANVGNNKPDPANTSNAYNKHFYGKSTLLAASDDIVTELEVTIKCMQKRLNCEPLDDPTAKIRLLGETLEEGDGKKKKKGGKGKDDKDSLMLAMEEAELGPEFDEWEIDEDGKKTIVVRRRKKVEKEKEEGEGGEGDVDKSANDLNLEEDDLLADDDDVFGATPFGWMPSGSGGYSAGPQDPYMSLVGNKKGGLEGEGEKVGGEEGREEGGEEKKDAFKDAFDRAANTVSMQGDSGSPRAPPLSPRSAQNVAPMGYYGGGGSRVVSTDEVFFRKYEPGVSGSRSPRGGRTSPRVVSTDEVYYKRWRPSSHENANVTTPVYFVTDNDRISGGGDPGLNKPNTNIHSWTYVPRHSTEWELKAHPSDQVDKENEGARENLNSFPSTELKDMKKDRSGRWGGVGGGSSSSRRSNFAGSSILSARKRLEKFKEERVRVAETSFLVPEPPVRERWESAGEDSLPPYEEVFERGRGATVGGGGERGGGGGGGGGGNPRLGEAAARLSAFRKAREERANLLFHTK</sequence>
<feature type="compositionally biased region" description="Basic and acidic residues" evidence="1">
    <location>
        <begin position="653"/>
        <end position="671"/>
    </location>
</feature>
<feature type="region of interest" description="Disordered" evidence="1">
    <location>
        <begin position="805"/>
        <end position="824"/>
    </location>
</feature>
<proteinExistence type="predicted"/>
<feature type="compositionally biased region" description="Low complexity" evidence="1">
    <location>
        <begin position="806"/>
        <end position="823"/>
    </location>
</feature>
<evidence type="ECO:0000256" key="1">
    <source>
        <dbReference type="SAM" id="MobiDB-lite"/>
    </source>
</evidence>
<feature type="compositionally biased region" description="Acidic residues" evidence="1">
    <location>
        <begin position="345"/>
        <end position="356"/>
    </location>
</feature>
<evidence type="ECO:0000313" key="3">
    <source>
        <dbReference type="Proteomes" id="UP001165122"/>
    </source>
</evidence>